<dbReference type="Pfam" id="PF00929">
    <property type="entry name" value="RNase_T"/>
    <property type="match status" value="1"/>
</dbReference>
<keyword evidence="1" id="KW-0540">Nuclease</keyword>
<dbReference type="EMBL" id="VXPY01000093">
    <property type="protein sequence ID" value="MYD91226.1"/>
    <property type="molecule type" value="Genomic_DNA"/>
</dbReference>
<protein>
    <recommendedName>
        <fullName evidence="3">Exonuclease domain-containing protein</fullName>
    </recommendedName>
</protein>
<proteinExistence type="predicted"/>
<dbReference type="CDD" id="cd06127">
    <property type="entry name" value="DEDDh"/>
    <property type="match status" value="1"/>
</dbReference>
<dbReference type="InterPro" id="IPR036397">
    <property type="entry name" value="RNaseH_sf"/>
</dbReference>
<evidence type="ECO:0000256" key="2">
    <source>
        <dbReference type="SAM" id="MobiDB-lite"/>
    </source>
</evidence>
<accession>A0A6B1DW56</accession>
<evidence type="ECO:0000256" key="1">
    <source>
        <dbReference type="ARBA" id="ARBA00022839"/>
    </source>
</evidence>
<gene>
    <name evidence="4" type="ORF">F4Y08_12965</name>
</gene>
<comment type="caution">
    <text evidence="4">The sequence shown here is derived from an EMBL/GenBank/DDBJ whole genome shotgun (WGS) entry which is preliminary data.</text>
</comment>
<dbReference type="GO" id="GO:0045004">
    <property type="term" value="P:DNA replication proofreading"/>
    <property type="evidence" value="ECO:0007669"/>
    <property type="project" value="TreeGrafter"/>
</dbReference>
<dbReference type="SMART" id="SM00479">
    <property type="entry name" value="EXOIII"/>
    <property type="match status" value="1"/>
</dbReference>
<dbReference type="FunFam" id="3.30.420.10:FF:000045">
    <property type="entry name" value="3'-5' exonuclease DinG"/>
    <property type="match status" value="1"/>
</dbReference>
<keyword evidence="1" id="KW-0378">Hydrolase</keyword>
<dbReference type="PANTHER" id="PTHR30231">
    <property type="entry name" value="DNA POLYMERASE III SUBUNIT EPSILON"/>
    <property type="match status" value="1"/>
</dbReference>
<organism evidence="4">
    <name type="scientific">Caldilineaceae bacterium SB0662_bin_9</name>
    <dbReference type="NCBI Taxonomy" id="2605258"/>
    <lineage>
        <taxon>Bacteria</taxon>
        <taxon>Bacillati</taxon>
        <taxon>Chloroflexota</taxon>
        <taxon>Caldilineae</taxon>
        <taxon>Caldilineales</taxon>
        <taxon>Caldilineaceae</taxon>
    </lineage>
</organism>
<feature type="domain" description="Exonuclease" evidence="3">
    <location>
        <begin position="27"/>
        <end position="195"/>
    </location>
</feature>
<name>A0A6B1DW56_9CHLR</name>
<dbReference type="GO" id="GO:0008408">
    <property type="term" value="F:3'-5' exonuclease activity"/>
    <property type="evidence" value="ECO:0007669"/>
    <property type="project" value="TreeGrafter"/>
</dbReference>
<dbReference type="InterPro" id="IPR012337">
    <property type="entry name" value="RNaseH-like_sf"/>
</dbReference>
<reference evidence="4" key="1">
    <citation type="submission" date="2019-09" db="EMBL/GenBank/DDBJ databases">
        <title>Characterisation of the sponge microbiome using genome-centric metagenomics.</title>
        <authorList>
            <person name="Engelberts J.P."/>
            <person name="Robbins S.J."/>
            <person name="De Goeij J.M."/>
            <person name="Aranda M."/>
            <person name="Bell S.C."/>
            <person name="Webster N.S."/>
        </authorList>
    </citation>
    <scope>NUCLEOTIDE SEQUENCE</scope>
    <source>
        <strain evidence="4">SB0662_bin_9</strain>
    </source>
</reference>
<dbReference type="SUPFAM" id="SSF53098">
    <property type="entry name" value="Ribonuclease H-like"/>
    <property type="match status" value="1"/>
</dbReference>
<dbReference type="GO" id="GO:0003676">
    <property type="term" value="F:nucleic acid binding"/>
    <property type="evidence" value="ECO:0007669"/>
    <property type="project" value="InterPro"/>
</dbReference>
<dbReference type="InterPro" id="IPR013520">
    <property type="entry name" value="Ribonucl_H"/>
</dbReference>
<dbReference type="AlphaFoldDB" id="A0A6B1DW56"/>
<keyword evidence="1" id="KW-0269">Exonuclease</keyword>
<evidence type="ECO:0000313" key="4">
    <source>
        <dbReference type="EMBL" id="MYD91226.1"/>
    </source>
</evidence>
<sequence>MNLDQLDLFAEAVDREPLDPVPANRTVFAVLDLETTGLNPRDDKIIEVGALRFDWGTSLDTLNAADRLDTLVNPGIPVPRDVTLLTGIADADVADASPIEQVAPKISEFLATATCFVAHKASFETSFLAAAGIDTDHMQVLDTRDLVVMCQPSLITTSLPRVAPSLNLPGGGHRAFADALQTAQMLALFLNRDYLGGLSDNVLLTILGHTPETWGPRLLFVEEALDRGITGARTPRRLCAVDFESKSGSANAAAKSAVPIPDAQCEEAVVAALDAGQARVLPVVPDPAATHGLAKGILTWAGQDDRRVLVAVPALAGTGVVGSLWDAIKTVGTGPAVACLIEPERYVDLQRLETWLAGRVLDNRPESKDFGESRMLVKLLSWMTHVASFGRRQLRFLNQHDMPMLALDRGVHWPAVKGDAESEAGSLAPSGMSNLPGHSHNPDHANVVVADHATVIHTALEDPEFAGDFDAIVVEDLWHLARMDAERDQETHTLGELSHLMDRVQEVFGSDADTSAAAWLPDRSDLTACLRTLGDVRRTSANTLARLANVVATTASELRELDGKRDKRWPSDQSLDSCRTATAWGELVNEGQTLLAALSRLTATLDNLPGLFGNATDSDSRISGLCSQARLLSAQIKQLGNFLEVFLARTPTTAEPNAVYWVTARNANAGDNETDPLEQLGFSRTALLPSQFLTEELETQTDSLVLTARTTASWEFGDFVADRLDIENLPVAVPPSPPRRATLLIGPTGLDATRINGILAELLARLYPPTGRFLTEGCTIVVPPPARTDESESDPFQGISQDLVRVVAGNMAPLAIRQKLLQPGPHLLTGSVRDLASLDLECVDVRLVVITRLPFLPFSHPVQEQLARKMSSGYSSFMDYTLPESIATVQRLVDLTQHASGGKAAAVLLDPRVEEKRYGPDFMDKVASHRTSSPPASRVVSTVLDWLQG</sequence>
<dbReference type="GO" id="GO:0005829">
    <property type="term" value="C:cytosol"/>
    <property type="evidence" value="ECO:0007669"/>
    <property type="project" value="TreeGrafter"/>
</dbReference>
<dbReference type="Gene3D" id="3.30.420.10">
    <property type="entry name" value="Ribonuclease H-like superfamily/Ribonuclease H"/>
    <property type="match status" value="1"/>
</dbReference>
<feature type="region of interest" description="Disordered" evidence="2">
    <location>
        <begin position="418"/>
        <end position="443"/>
    </location>
</feature>
<dbReference type="PANTHER" id="PTHR30231:SF41">
    <property type="entry name" value="DNA POLYMERASE III SUBUNIT EPSILON"/>
    <property type="match status" value="1"/>
</dbReference>
<evidence type="ECO:0000259" key="3">
    <source>
        <dbReference type="SMART" id="SM00479"/>
    </source>
</evidence>